<comment type="subcellular location">
    <subcellularLocation>
        <location evidence="1">Membrane</location>
        <topology evidence="1">Multi-pass membrane protein</topology>
    </subcellularLocation>
</comment>
<gene>
    <name evidence="11" type="ORF">B0J12DRAFT_757878</name>
</gene>
<evidence type="ECO:0000256" key="3">
    <source>
        <dbReference type="ARBA" id="ARBA00022448"/>
    </source>
</evidence>
<evidence type="ECO:0000313" key="12">
    <source>
        <dbReference type="Proteomes" id="UP000774617"/>
    </source>
</evidence>
<feature type="transmembrane region" description="Helical" evidence="10">
    <location>
        <begin position="792"/>
        <end position="814"/>
    </location>
</feature>
<dbReference type="InterPro" id="IPR004813">
    <property type="entry name" value="OPT"/>
</dbReference>
<feature type="transmembrane region" description="Helical" evidence="10">
    <location>
        <begin position="328"/>
        <end position="356"/>
    </location>
</feature>
<dbReference type="NCBIfam" id="TIGR00727">
    <property type="entry name" value="ISP4_OPT"/>
    <property type="match status" value="1"/>
</dbReference>
<keyword evidence="7 10" id="KW-1133">Transmembrane helix</keyword>
<organism evidence="11 12">
    <name type="scientific">Macrophomina phaseolina</name>
    <dbReference type="NCBI Taxonomy" id="35725"/>
    <lineage>
        <taxon>Eukaryota</taxon>
        <taxon>Fungi</taxon>
        <taxon>Dikarya</taxon>
        <taxon>Ascomycota</taxon>
        <taxon>Pezizomycotina</taxon>
        <taxon>Dothideomycetes</taxon>
        <taxon>Dothideomycetes incertae sedis</taxon>
        <taxon>Botryosphaeriales</taxon>
        <taxon>Botryosphaeriaceae</taxon>
        <taxon>Macrophomina</taxon>
    </lineage>
</organism>
<dbReference type="Proteomes" id="UP000774617">
    <property type="component" value="Unassembled WGS sequence"/>
</dbReference>
<evidence type="ECO:0000256" key="7">
    <source>
        <dbReference type="ARBA" id="ARBA00022989"/>
    </source>
</evidence>
<evidence type="ECO:0000256" key="9">
    <source>
        <dbReference type="SAM" id="MobiDB-lite"/>
    </source>
</evidence>
<protein>
    <submittedName>
        <fullName evidence="11">OPT oligopeptide transporter</fullName>
    </submittedName>
</protein>
<evidence type="ECO:0000256" key="10">
    <source>
        <dbReference type="SAM" id="Phobius"/>
    </source>
</evidence>
<evidence type="ECO:0000256" key="8">
    <source>
        <dbReference type="ARBA" id="ARBA00023136"/>
    </source>
</evidence>
<feature type="compositionally biased region" description="Basic and acidic residues" evidence="9">
    <location>
        <begin position="20"/>
        <end position="34"/>
    </location>
</feature>
<sequence length="856" mass="95941">MADMADLSDKDQSIQVTVGDAKRGSQGHESDIDSHQASVEHAARLLNATVEEVLAAQACARSLSLEQTRETAAQLFKTHQHDPNFPTAALARLQEFLEDESITEQPEKHSKTIEETKLEVSLLTTNSPYAEVRAVVDNHDDPNTHCSTIRAWVIGICFVVVLAFVNQLFSVRQPTIFLEAPVVQLLSFPIGKAAEKYLPDVGFTFFGVRHSINPGSFNKKEHMLISIMASVGKTLPSSRYIIFTQFLDRYFGQKYAASFGYQILLALSTDFMGYGLAGLLRKFLVYPSFCLWPKTMVTIALNTSLHDEGNYAVVGPFKRLFSVSRFRFFLYAFALMFVWFWFPDYIFAALSLFNWLAWIAPNNFNLTAITGLKKGLGFNPLPTFDWNVATHNIDPLVIPFTVTINTFIGCFLGGITIIGMYYTNAYHTGYLPINTNSMFNHHGKSFNVSAVLDDRGWLDEEKYQAYSPVYLAASSLTMYWFSFAVYTATVSYCVLYHRQDFVNGFRSLFRGYKNPSDEFKDIHTKLMSVYREVPEWWYFILNVFAVALGVGAVAGWPTYTTVGVVFFGIGLALVFVIPTGIIYASTGLQVEYNYLAEFIGGAWLPGNALAMNFFKCYGYVTTAHALAFSNDLKLAHYVKIPPRVTFWAQAAATFVSAVVCTGVMNFQIHSIHDICESDQKSKFTCPGVNTYFSAAVLFGSMGARKVFGTGGQYTTLLCAFPVGALIPIIFFLIQKRLPKTHWFRRAHPVPLLNGGTLWSPYNIAYVWPAVIPGWFSMVYLRTRYLGFWSKYNYVLSAAFSTAIAISAVIIFFAVEYNGYEMDWWGNSAESGCESSTCTRLKLPAGEYFGPRAGSYS</sequence>
<feature type="transmembrane region" description="Helical" evidence="10">
    <location>
        <begin position="149"/>
        <end position="169"/>
    </location>
</feature>
<reference evidence="11 12" key="1">
    <citation type="journal article" date="2021" name="Nat. Commun.">
        <title>Genetic determinants of endophytism in the Arabidopsis root mycobiome.</title>
        <authorList>
            <person name="Mesny F."/>
            <person name="Miyauchi S."/>
            <person name="Thiergart T."/>
            <person name="Pickel B."/>
            <person name="Atanasova L."/>
            <person name="Karlsson M."/>
            <person name="Huettel B."/>
            <person name="Barry K.W."/>
            <person name="Haridas S."/>
            <person name="Chen C."/>
            <person name="Bauer D."/>
            <person name="Andreopoulos W."/>
            <person name="Pangilinan J."/>
            <person name="LaButti K."/>
            <person name="Riley R."/>
            <person name="Lipzen A."/>
            <person name="Clum A."/>
            <person name="Drula E."/>
            <person name="Henrissat B."/>
            <person name="Kohler A."/>
            <person name="Grigoriev I.V."/>
            <person name="Martin F.M."/>
            <person name="Hacquard S."/>
        </authorList>
    </citation>
    <scope>NUCLEOTIDE SEQUENCE [LARGE SCALE GENOMIC DNA]</scope>
    <source>
        <strain evidence="11 12">MPI-SDFR-AT-0080</strain>
    </source>
</reference>
<keyword evidence="5" id="KW-0571">Peptide transport</keyword>
<evidence type="ECO:0000256" key="2">
    <source>
        <dbReference type="ARBA" id="ARBA00008807"/>
    </source>
</evidence>
<keyword evidence="12" id="KW-1185">Reference proteome</keyword>
<feature type="region of interest" description="Disordered" evidence="9">
    <location>
        <begin position="1"/>
        <end position="35"/>
    </location>
</feature>
<evidence type="ECO:0000256" key="4">
    <source>
        <dbReference type="ARBA" id="ARBA00022692"/>
    </source>
</evidence>
<name>A0ABQ8G5K6_9PEZI</name>
<evidence type="ECO:0000256" key="6">
    <source>
        <dbReference type="ARBA" id="ARBA00022927"/>
    </source>
</evidence>
<feature type="transmembrane region" description="Helical" evidence="10">
    <location>
        <begin position="396"/>
        <end position="422"/>
    </location>
</feature>
<comment type="caution">
    <text evidence="11">The sequence shown here is derived from an EMBL/GenBank/DDBJ whole genome shotgun (WGS) entry which is preliminary data.</text>
</comment>
<proteinExistence type="inferred from homology"/>
<dbReference type="PANTHER" id="PTHR22601">
    <property type="entry name" value="ISP4 LIKE PROTEIN"/>
    <property type="match status" value="1"/>
</dbReference>
<dbReference type="Pfam" id="PF03169">
    <property type="entry name" value="OPT"/>
    <property type="match status" value="1"/>
</dbReference>
<accession>A0ABQ8G5K6</accession>
<dbReference type="InterPro" id="IPR004648">
    <property type="entry name" value="Oligpept_transpt"/>
</dbReference>
<evidence type="ECO:0000313" key="11">
    <source>
        <dbReference type="EMBL" id="KAH7045344.1"/>
    </source>
</evidence>
<evidence type="ECO:0000256" key="1">
    <source>
        <dbReference type="ARBA" id="ARBA00004141"/>
    </source>
</evidence>
<feature type="transmembrane region" description="Helical" evidence="10">
    <location>
        <begin position="713"/>
        <end position="733"/>
    </location>
</feature>
<comment type="similarity">
    <text evidence="2">Belongs to the oligopeptide OPT transporter family.</text>
</comment>
<feature type="transmembrane region" description="Helical" evidence="10">
    <location>
        <begin position="562"/>
        <end position="584"/>
    </location>
</feature>
<keyword evidence="6" id="KW-0653">Protein transport</keyword>
<keyword evidence="8 10" id="KW-0472">Membrane</keyword>
<keyword evidence="3" id="KW-0813">Transport</keyword>
<dbReference type="EMBL" id="JAGTJR010000019">
    <property type="protein sequence ID" value="KAH7045344.1"/>
    <property type="molecule type" value="Genomic_DNA"/>
</dbReference>
<dbReference type="NCBIfam" id="TIGR00728">
    <property type="entry name" value="OPT_sfam"/>
    <property type="match status" value="1"/>
</dbReference>
<feature type="transmembrane region" description="Helical" evidence="10">
    <location>
        <begin position="761"/>
        <end position="780"/>
    </location>
</feature>
<keyword evidence="4 10" id="KW-0812">Transmembrane</keyword>
<feature type="transmembrane region" description="Helical" evidence="10">
    <location>
        <begin position="536"/>
        <end position="556"/>
    </location>
</feature>
<evidence type="ECO:0000256" key="5">
    <source>
        <dbReference type="ARBA" id="ARBA00022856"/>
    </source>
</evidence>